<organism evidence="6 7">
    <name type="scientific">Brevundimonas vancanneytii</name>
    <dbReference type="NCBI Taxonomy" id="1325724"/>
    <lineage>
        <taxon>Bacteria</taxon>
        <taxon>Pseudomonadati</taxon>
        <taxon>Pseudomonadota</taxon>
        <taxon>Alphaproteobacteria</taxon>
        <taxon>Caulobacterales</taxon>
        <taxon>Caulobacteraceae</taxon>
        <taxon>Brevundimonas</taxon>
    </lineage>
</organism>
<evidence type="ECO:0000259" key="5">
    <source>
        <dbReference type="SMART" id="SM00563"/>
    </source>
</evidence>
<dbReference type="SUPFAM" id="SSF69593">
    <property type="entry name" value="Glycerol-3-phosphate (1)-acyltransferase"/>
    <property type="match status" value="1"/>
</dbReference>
<feature type="transmembrane region" description="Helical" evidence="4">
    <location>
        <begin position="34"/>
        <end position="54"/>
    </location>
</feature>
<dbReference type="EMBL" id="LR588407">
    <property type="protein sequence ID" value="VTO11057.1"/>
    <property type="molecule type" value="Genomic_DNA"/>
</dbReference>
<keyword evidence="3 6" id="KW-0012">Acyltransferase</keyword>
<dbReference type="AlphaFoldDB" id="A0A4P1JSF6"/>
<keyword evidence="4" id="KW-1133">Transmembrane helix</keyword>
<keyword evidence="4" id="KW-0812">Transmembrane</keyword>
<dbReference type="SMART" id="SM00563">
    <property type="entry name" value="PlsC"/>
    <property type="match status" value="1"/>
</dbReference>
<evidence type="ECO:0000313" key="6">
    <source>
        <dbReference type="EMBL" id="VTO11057.1"/>
    </source>
</evidence>
<dbReference type="GeneID" id="56575721"/>
<dbReference type="RefSeq" id="WP_003166234.1">
    <property type="nucleotide sequence ID" value="NZ_LR588407.1"/>
</dbReference>
<proteinExistence type="predicted"/>
<dbReference type="KEGG" id="bvy:NCTC9239_00244"/>
<evidence type="ECO:0000313" key="7">
    <source>
        <dbReference type="Proteomes" id="UP000309952"/>
    </source>
</evidence>
<dbReference type="GO" id="GO:0003841">
    <property type="term" value="F:1-acylglycerol-3-phosphate O-acyltransferase activity"/>
    <property type="evidence" value="ECO:0007669"/>
    <property type="project" value="UniProtKB-EC"/>
</dbReference>
<keyword evidence="4" id="KW-0472">Membrane</keyword>
<gene>
    <name evidence="6" type="primary">plsC</name>
    <name evidence="6" type="ORF">NCTC9239_00244</name>
</gene>
<dbReference type="InterPro" id="IPR002123">
    <property type="entry name" value="Plipid/glycerol_acylTrfase"/>
</dbReference>
<evidence type="ECO:0000256" key="4">
    <source>
        <dbReference type="SAM" id="Phobius"/>
    </source>
</evidence>
<name>A0A4P1JSF6_9CAUL</name>
<keyword evidence="2 6" id="KW-0808">Transferase</keyword>
<sequence>MTTVRSLIFTLWLYLSMPLFAIGLSPALLMPHGVAIAVIKLWARFVLFGLRWIAGVKVEVRGLEHRPTGPALIAAKHQGMLDVIAPFAFLDDACFVMKKELMPLPFFGWFAWKTKMIAVDRAAHAKALKDMVRQTRARLAEGRQILIFPEGTRTTPGEPADYKPGVAAIYRDVDAPCWPVATNSGVHWPAHGFKRYPGTVVFEFLPPIPAGLKRAAFMAELESRIETASTALLPPKT</sequence>
<dbReference type="GO" id="GO:0006654">
    <property type="term" value="P:phosphatidic acid biosynthetic process"/>
    <property type="evidence" value="ECO:0007669"/>
    <property type="project" value="TreeGrafter"/>
</dbReference>
<keyword evidence="7" id="KW-1185">Reference proteome</keyword>
<reference evidence="6 7" key="1">
    <citation type="submission" date="2019-04" db="EMBL/GenBank/DDBJ databases">
        <authorList>
            <consortium name="Pathogen Informatics"/>
        </authorList>
    </citation>
    <scope>NUCLEOTIDE SEQUENCE [LARGE SCALE GENOMIC DNA]</scope>
    <source>
        <strain evidence="6 7">NCTC9239</strain>
    </source>
</reference>
<evidence type="ECO:0000256" key="1">
    <source>
        <dbReference type="ARBA" id="ARBA00005189"/>
    </source>
</evidence>
<feature type="domain" description="Phospholipid/glycerol acyltransferase" evidence="5">
    <location>
        <begin position="71"/>
        <end position="185"/>
    </location>
</feature>
<evidence type="ECO:0000256" key="3">
    <source>
        <dbReference type="ARBA" id="ARBA00023315"/>
    </source>
</evidence>
<dbReference type="PANTHER" id="PTHR10434">
    <property type="entry name" value="1-ACYL-SN-GLYCEROL-3-PHOSPHATE ACYLTRANSFERASE"/>
    <property type="match status" value="1"/>
</dbReference>
<comment type="pathway">
    <text evidence="1">Lipid metabolism.</text>
</comment>
<evidence type="ECO:0000256" key="2">
    <source>
        <dbReference type="ARBA" id="ARBA00022679"/>
    </source>
</evidence>
<dbReference type="Proteomes" id="UP000309952">
    <property type="component" value="Chromosome"/>
</dbReference>
<dbReference type="EC" id="2.3.1.51" evidence="6"/>
<dbReference type="CDD" id="cd07989">
    <property type="entry name" value="LPLAT_AGPAT-like"/>
    <property type="match status" value="1"/>
</dbReference>
<dbReference type="Pfam" id="PF01553">
    <property type="entry name" value="Acyltransferase"/>
    <property type="match status" value="1"/>
</dbReference>
<accession>A0A4P1JSF6</accession>
<protein>
    <submittedName>
        <fullName evidence="6">1-acyl-sn-glycerol-3-phosphate acyltransferase</fullName>
        <ecNumber evidence="6">2.3.1.51</ecNumber>
    </submittedName>
</protein>
<feature type="transmembrane region" description="Helical" evidence="4">
    <location>
        <begin position="7"/>
        <end position="28"/>
    </location>
</feature>
<dbReference type="PANTHER" id="PTHR10434:SF40">
    <property type="entry name" value="1-ACYL-SN-GLYCEROL-3-PHOSPHATE ACYLTRANSFERASE"/>
    <property type="match status" value="1"/>
</dbReference>